<feature type="region of interest" description="Disordered" evidence="1">
    <location>
        <begin position="937"/>
        <end position="1012"/>
    </location>
</feature>
<keyword evidence="2" id="KW-0732">Signal</keyword>
<sequence>MSSVAIFAVVLVVGSGDCVCGVCTSVIKKACDCCENSTRKEKFELQMLSVENNPPDPPCTRDVSSSEILITDERASSDKLALPLQEVDLLFPKFSIREYVFTARSEDIKRNWPFSLESLELCLKHGVKDVLPPFQSIQSVRNQTFDKRLLVNNLLQKENITTDGKDYTGPTNQSSLASSDEVGLKETVVAGCTGTSLSVPKEEYSRSAEPNFSESGSQSVPDNQPKCSRKPTDPLFEPQEGTKVACEVKLPKTESTSQFSGKKCRLIVKFGSSSDPTVAGDTTVSCAALPEPMASNVCPVCKTFSLSSNTTLNAHIDQCLSAESTPKWEVNSKLIRHRVKPRKTRLMVDICATAPRCTLEELDRRNGRNWATSSSLPAQDSGVHAQVKKQKVSPAHVENDGGEGAVYFDADGTKVRILSKFNDAPPVSKAPEVARPRKHMKEGKRSKYLSKHMKKRHATKYKKYLKLSPHGQTLSSSKDISREMHGIQEGNNGVAKSCNEEHLLQVRKAQDQIKLSDSGNLRLWVCSKRTGPLKKSRRGHQLAGYDLHATRDMLTGSDQSCLNDPPVERNVCGSPLSSQNLTASPESLQMEDLSFEVCATENTEPSFRAKKSYSPSFGAQYSDTAKRSMRPTQENMNQISKGSSCLHNDLVPKSPKHIRNNDASLRKETVVETCEDSAGTCDSFPDATSRVPQASQVPSSVGTRSASLRKNILRLNPSMHKSKFNVSMVSSTEKFQACSKAKGRKMVVLPSVSDEGDDVTSDHNLDQLGSSNIKKVGHEVDKAGNLLSSETLELSQGKGFQKTFRSVESSTFSRKHLLSLDCDRDLRQNVNALRDEFVGKFVTVQPSTEARFIGKDNADGSSSWGTEENEFQKLCSSSYHQSNLHQSVEEYVGTLYCGGTLTRSMETNLCGDQRMFAVGNGHDIDRQQTHVVMETDCKSNQETSYSEVDPIPIPGPPGSFLPSPRDMGSEDLQGNSSLTTSRVQSSQDLHDLVDRDSSESPISTTSTISNSALEGSPLKYSQEVFSVPHVLKEDSSPSLLDAGMKPILLDASSVPQTLDKVAEHTVLGGDNVNTDLISSGKDPFSFKDDGQPCCCSPCTSQGVGLNYQEPLLPKRRMASAVMLPIMGKQPSCNVIVRASNSNNRPEAYSVGNSSNVSSEEGFLPMSKMSMGCSPVKGSVDSAPKFPSRGDCDSNSPSASNPVLRLMGKNLMVVNKDEDLPIQPKEGLISNSHPSLQYQTFSGVTPGKPQNQDIHCSSPVVPQGTPILKQVLRRCYNVPSNFSGDINAVRPEMPVVAQAGCFPTEHVSVTSGSTLEMHETKGEYNVLTQQNILKSRLDTPAEYTLQRQTTKSNGGSSKAGSTPNSYKEIIIIDDAPENGAEMAANAKYSNGLSTKQVCPVGMPSNYPTYANPFPCYPSPSLGKSPMLQNVNFHTPTSRQTNANPVKWDYTSEGSSFMQRSSYMVPSPSASHPSSVLYFSSSLS</sequence>
<feature type="compositionally biased region" description="Polar residues" evidence="1">
    <location>
        <begin position="169"/>
        <end position="178"/>
    </location>
</feature>
<feature type="region of interest" description="Disordered" evidence="1">
    <location>
        <begin position="161"/>
        <end position="180"/>
    </location>
</feature>
<evidence type="ECO:0000256" key="1">
    <source>
        <dbReference type="SAM" id="MobiDB-lite"/>
    </source>
</evidence>
<gene>
    <name evidence="3" type="ORF">RJ641_000635</name>
</gene>
<feature type="compositionally biased region" description="Polar residues" evidence="1">
    <location>
        <begin position="613"/>
        <end position="623"/>
    </location>
</feature>
<dbReference type="EMBL" id="JBAMMX010000001">
    <property type="protein sequence ID" value="KAK6947162.1"/>
    <property type="molecule type" value="Genomic_DNA"/>
</dbReference>
<feature type="compositionally biased region" description="Low complexity" evidence="1">
    <location>
        <begin position="999"/>
        <end position="1011"/>
    </location>
</feature>
<feature type="region of interest" description="Disordered" evidence="1">
    <location>
        <begin position="609"/>
        <end position="629"/>
    </location>
</feature>
<keyword evidence="4" id="KW-1185">Reference proteome</keyword>
<evidence type="ECO:0000313" key="4">
    <source>
        <dbReference type="Proteomes" id="UP001370490"/>
    </source>
</evidence>
<feature type="compositionally biased region" description="Polar residues" evidence="1">
    <location>
        <begin position="972"/>
        <end position="987"/>
    </location>
</feature>
<feature type="region of interest" description="Disordered" evidence="1">
    <location>
        <begin position="200"/>
        <end position="238"/>
    </location>
</feature>
<evidence type="ECO:0008006" key="5">
    <source>
        <dbReference type="Google" id="ProtNLM"/>
    </source>
</evidence>
<feature type="region of interest" description="Disordered" evidence="1">
    <location>
        <begin position="427"/>
        <end position="454"/>
    </location>
</feature>
<comment type="caution">
    <text evidence="3">The sequence shown here is derived from an EMBL/GenBank/DDBJ whole genome shotgun (WGS) entry which is preliminary data.</text>
</comment>
<organism evidence="3 4">
    <name type="scientific">Dillenia turbinata</name>
    <dbReference type="NCBI Taxonomy" id="194707"/>
    <lineage>
        <taxon>Eukaryota</taxon>
        <taxon>Viridiplantae</taxon>
        <taxon>Streptophyta</taxon>
        <taxon>Embryophyta</taxon>
        <taxon>Tracheophyta</taxon>
        <taxon>Spermatophyta</taxon>
        <taxon>Magnoliopsida</taxon>
        <taxon>eudicotyledons</taxon>
        <taxon>Gunneridae</taxon>
        <taxon>Pentapetalae</taxon>
        <taxon>Dilleniales</taxon>
        <taxon>Dilleniaceae</taxon>
        <taxon>Dillenia</taxon>
    </lineage>
</organism>
<feature type="chain" id="PRO_5042887992" description="Hapless 8" evidence="2">
    <location>
        <begin position="17"/>
        <end position="1482"/>
    </location>
</feature>
<dbReference type="PANTHER" id="PTHR35767">
    <property type="entry name" value="HAPLESS PROTEIN"/>
    <property type="match status" value="1"/>
</dbReference>
<feature type="compositionally biased region" description="Basic and acidic residues" evidence="1">
    <location>
        <begin position="988"/>
        <end position="998"/>
    </location>
</feature>
<name>A0AAN8ZRN1_9MAGN</name>
<dbReference type="PANTHER" id="PTHR35767:SF1">
    <property type="entry name" value="HAPLESS PROTEIN"/>
    <property type="match status" value="1"/>
</dbReference>
<feature type="compositionally biased region" description="Polar residues" evidence="1">
    <location>
        <begin position="208"/>
        <end position="226"/>
    </location>
</feature>
<reference evidence="3 4" key="1">
    <citation type="submission" date="2023-12" db="EMBL/GenBank/DDBJ databases">
        <title>A high-quality genome assembly for Dillenia turbinata (Dilleniales).</title>
        <authorList>
            <person name="Chanderbali A."/>
        </authorList>
    </citation>
    <scope>NUCLEOTIDE SEQUENCE [LARGE SCALE GENOMIC DNA]</scope>
    <source>
        <strain evidence="3">LSX21</strain>
        <tissue evidence="3">Leaf</tissue>
    </source>
</reference>
<proteinExistence type="predicted"/>
<protein>
    <recommendedName>
        <fullName evidence="5">Hapless 8</fullName>
    </recommendedName>
</protein>
<feature type="signal peptide" evidence="2">
    <location>
        <begin position="1"/>
        <end position="16"/>
    </location>
</feature>
<accession>A0AAN8ZRN1</accession>
<dbReference type="Gene3D" id="3.30.160.60">
    <property type="entry name" value="Classic Zinc Finger"/>
    <property type="match status" value="1"/>
</dbReference>
<feature type="compositionally biased region" description="Basic residues" evidence="1">
    <location>
        <begin position="436"/>
        <end position="454"/>
    </location>
</feature>
<dbReference type="Proteomes" id="UP001370490">
    <property type="component" value="Unassembled WGS sequence"/>
</dbReference>
<evidence type="ECO:0000256" key="2">
    <source>
        <dbReference type="SAM" id="SignalP"/>
    </source>
</evidence>
<evidence type="ECO:0000313" key="3">
    <source>
        <dbReference type="EMBL" id="KAK6947162.1"/>
    </source>
</evidence>